<evidence type="ECO:0000259" key="2">
    <source>
        <dbReference type="Pfam" id="PF21044"/>
    </source>
</evidence>
<organism evidence="3 4">
    <name type="scientific">Steinernema hermaphroditum</name>
    <dbReference type="NCBI Taxonomy" id="289476"/>
    <lineage>
        <taxon>Eukaryota</taxon>
        <taxon>Metazoa</taxon>
        <taxon>Ecdysozoa</taxon>
        <taxon>Nematoda</taxon>
        <taxon>Chromadorea</taxon>
        <taxon>Rhabditida</taxon>
        <taxon>Tylenchina</taxon>
        <taxon>Panagrolaimomorpha</taxon>
        <taxon>Strongyloidoidea</taxon>
        <taxon>Steinernematidae</taxon>
        <taxon>Steinernema</taxon>
    </lineage>
</organism>
<dbReference type="InterPro" id="IPR042510">
    <property type="entry name" value="CIP2A"/>
</dbReference>
<dbReference type="AlphaFoldDB" id="A0AA39LFZ0"/>
<keyword evidence="1" id="KW-0732">Signal</keyword>
<dbReference type="PANTHER" id="PTHR23161:SF2">
    <property type="entry name" value="PROTEIN CIP2A"/>
    <property type="match status" value="1"/>
</dbReference>
<dbReference type="Proteomes" id="UP001175271">
    <property type="component" value="Unassembled WGS sequence"/>
</dbReference>
<evidence type="ECO:0000256" key="1">
    <source>
        <dbReference type="SAM" id="SignalP"/>
    </source>
</evidence>
<feature type="chain" id="PRO_5041274403" description="CIP2A N-terminal domain-containing protein" evidence="1">
    <location>
        <begin position="29"/>
        <end position="452"/>
    </location>
</feature>
<reference evidence="3" key="1">
    <citation type="submission" date="2023-06" db="EMBL/GenBank/DDBJ databases">
        <title>Genomic analysis of the entomopathogenic nematode Steinernema hermaphroditum.</title>
        <authorList>
            <person name="Schwarz E.M."/>
            <person name="Heppert J.K."/>
            <person name="Baniya A."/>
            <person name="Schwartz H.T."/>
            <person name="Tan C.-H."/>
            <person name="Antoshechkin I."/>
            <person name="Sternberg P.W."/>
            <person name="Goodrich-Blair H."/>
            <person name="Dillman A.R."/>
        </authorList>
    </citation>
    <scope>NUCLEOTIDE SEQUENCE</scope>
    <source>
        <strain evidence="3">PS9179</strain>
        <tissue evidence="3">Whole animal</tissue>
    </source>
</reference>
<comment type="caution">
    <text evidence="3">The sequence shown here is derived from an EMBL/GenBank/DDBJ whole genome shotgun (WGS) entry which is preliminary data.</text>
</comment>
<dbReference type="EMBL" id="JAUCMV010000005">
    <property type="protein sequence ID" value="KAK0395838.1"/>
    <property type="molecule type" value="Genomic_DNA"/>
</dbReference>
<dbReference type="InterPro" id="IPR048701">
    <property type="entry name" value="CIP2A_N"/>
</dbReference>
<feature type="signal peptide" evidence="1">
    <location>
        <begin position="1"/>
        <end position="28"/>
    </location>
</feature>
<keyword evidence="4" id="KW-1185">Reference proteome</keyword>
<dbReference type="PANTHER" id="PTHR23161">
    <property type="entry name" value="PROTEIN CIP2A"/>
    <property type="match status" value="1"/>
</dbReference>
<evidence type="ECO:0000313" key="3">
    <source>
        <dbReference type="EMBL" id="KAK0395838.1"/>
    </source>
</evidence>
<dbReference type="InterPro" id="IPR016024">
    <property type="entry name" value="ARM-type_fold"/>
</dbReference>
<protein>
    <recommendedName>
        <fullName evidence="2">CIP2A N-terminal domain-containing protein</fullName>
    </recommendedName>
</protein>
<dbReference type="Pfam" id="PF21044">
    <property type="entry name" value="CIP2A_N"/>
    <property type="match status" value="1"/>
</dbReference>
<evidence type="ECO:0000313" key="4">
    <source>
        <dbReference type="Proteomes" id="UP001175271"/>
    </source>
</evidence>
<dbReference type="SUPFAM" id="SSF48371">
    <property type="entry name" value="ARM repeat"/>
    <property type="match status" value="1"/>
</dbReference>
<feature type="domain" description="CIP2A N-terminal" evidence="2">
    <location>
        <begin position="202"/>
        <end position="416"/>
    </location>
</feature>
<proteinExistence type="predicted"/>
<gene>
    <name evidence="3" type="ORF">QR680_001457</name>
</gene>
<name>A0AA39LFZ0_9BILA</name>
<sequence length="452" mass="50117">MFGASRFHPTSLIFVALPIIFFADISTSVSLTDFVCRRRPESCDSFGKHRTTETRFISDRHRHIPTDFSSWDDYGKTVPDGTGYGPGIGPLYQPGLGEVDVRTGVGVQYPFGNFAYRRDFELGFGGSGRIGGKAIGFGEGYGNNGDSSGLPDRLLQDVLLLSKQHCSDNTLRASTSLEDALSNAISATKNVDPTARLSLEDLYVSDLLKIIDTILSNGENSALLRSKLNLLLFNLALFNLELRQYMAVQLSMCASAYVCLKQSIQDELGPQNLIDILRLIQVLTYEKKLPLGTWTNDCITFLLGEICNTEEPEWLSNCCAILCNIVSRSKTVCIRIKKAVLYKLFQKRMVELLAHDSRTVVVSVLVIIGYLDEKLRDTVFCTSNIPQTFQCLFNVLDQSDGLMTRHIGCDLLRRLVVAENPTGLGGSVLTTTESGQSLFVSRPTHRRERKGL</sequence>
<accession>A0AA39LFZ0</accession>